<evidence type="ECO:0000256" key="1">
    <source>
        <dbReference type="ARBA" id="ARBA00004202"/>
    </source>
</evidence>
<evidence type="ECO:0000256" key="7">
    <source>
        <dbReference type="ARBA" id="ARBA00022967"/>
    </source>
</evidence>
<dbReference type="InterPro" id="IPR027417">
    <property type="entry name" value="P-loop_NTPase"/>
</dbReference>
<evidence type="ECO:0000256" key="8">
    <source>
        <dbReference type="ARBA" id="ARBA00023136"/>
    </source>
</evidence>
<dbReference type="PATRIC" id="fig|1121338.3.peg.1877"/>
<dbReference type="SMART" id="SM00382">
    <property type="entry name" value="AAA"/>
    <property type="match status" value="1"/>
</dbReference>
<evidence type="ECO:0000313" key="10">
    <source>
        <dbReference type="EMBL" id="KYH34258.1"/>
    </source>
</evidence>
<dbReference type="Gene3D" id="3.40.50.300">
    <property type="entry name" value="P-loop containing nucleotide triphosphate hydrolases"/>
    <property type="match status" value="1"/>
</dbReference>
<dbReference type="GO" id="GO:0043190">
    <property type="term" value="C:ATP-binding cassette (ABC) transporter complex"/>
    <property type="evidence" value="ECO:0007669"/>
    <property type="project" value="TreeGrafter"/>
</dbReference>
<dbReference type="InterPro" id="IPR003593">
    <property type="entry name" value="AAA+_ATPase"/>
</dbReference>
<comment type="similarity">
    <text evidence="2">Belongs to the ABC transporter superfamily.</text>
</comment>
<keyword evidence="8" id="KW-0472">Membrane</keyword>
<evidence type="ECO:0000256" key="4">
    <source>
        <dbReference type="ARBA" id="ARBA00022475"/>
    </source>
</evidence>
<keyword evidence="4" id="KW-1003">Cell membrane</keyword>
<keyword evidence="10" id="KW-0378">Hydrolase</keyword>
<dbReference type="SUPFAM" id="SSF52540">
    <property type="entry name" value="P-loop containing nucleoside triphosphate hydrolases"/>
    <property type="match status" value="1"/>
</dbReference>
<keyword evidence="6 10" id="KW-0067">ATP-binding</keyword>
<dbReference type="EC" id="3.6.3.-" evidence="10"/>
<keyword evidence="3" id="KW-0813">Transport</keyword>
<dbReference type="InterPro" id="IPR015856">
    <property type="entry name" value="ABC_transpr_CbiO/EcfA_su"/>
</dbReference>
<comment type="caution">
    <text evidence="10">The sequence shown here is derived from an EMBL/GenBank/DDBJ whole genome shotgun (WGS) entry which is preliminary data.</text>
</comment>
<dbReference type="InterPro" id="IPR017871">
    <property type="entry name" value="ABC_transporter-like_CS"/>
</dbReference>
<evidence type="ECO:0000256" key="6">
    <source>
        <dbReference type="ARBA" id="ARBA00022840"/>
    </source>
</evidence>
<organism evidence="10 11">
    <name type="scientific">Clostridium tepidiprofundi DSM 19306</name>
    <dbReference type="NCBI Taxonomy" id="1121338"/>
    <lineage>
        <taxon>Bacteria</taxon>
        <taxon>Bacillati</taxon>
        <taxon>Bacillota</taxon>
        <taxon>Clostridia</taxon>
        <taxon>Eubacteriales</taxon>
        <taxon>Clostridiaceae</taxon>
        <taxon>Clostridium</taxon>
    </lineage>
</organism>
<evidence type="ECO:0000256" key="5">
    <source>
        <dbReference type="ARBA" id="ARBA00022741"/>
    </source>
</evidence>
<dbReference type="GO" id="GO:0042626">
    <property type="term" value="F:ATPase-coupled transmembrane transporter activity"/>
    <property type="evidence" value="ECO:0007669"/>
    <property type="project" value="TreeGrafter"/>
</dbReference>
<dbReference type="PANTHER" id="PTHR43553:SF27">
    <property type="entry name" value="ENERGY-COUPLING FACTOR TRANSPORTER ATP-BINDING PROTEIN ECFA2"/>
    <property type="match status" value="1"/>
</dbReference>
<evidence type="ECO:0000259" key="9">
    <source>
        <dbReference type="PROSITE" id="PS50893"/>
    </source>
</evidence>
<evidence type="ECO:0000256" key="2">
    <source>
        <dbReference type="ARBA" id="ARBA00005417"/>
    </source>
</evidence>
<keyword evidence="5" id="KW-0547">Nucleotide-binding</keyword>
<dbReference type="RefSeq" id="WP_066825704.1">
    <property type="nucleotide sequence ID" value="NZ_LTBA01000021.1"/>
</dbReference>
<dbReference type="InterPro" id="IPR050095">
    <property type="entry name" value="ECF_ABC_transporter_ATP-bd"/>
</dbReference>
<dbReference type="Proteomes" id="UP000075531">
    <property type="component" value="Unassembled WGS sequence"/>
</dbReference>
<proteinExistence type="inferred from homology"/>
<dbReference type="CDD" id="cd03225">
    <property type="entry name" value="ABC_cobalt_CbiO_domain1"/>
    <property type="match status" value="1"/>
</dbReference>
<reference evidence="10 11" key="1">
    <citation type="submission" date="2016-02" db="EMBL/GenBank/DDBJ databases">
        <title>Genome sequence of Clostridium tepidiprofundi DSM 19306.</title>
        <authorList>
            <person name="Poehlein A."/>
            <person name="Daniel R."/>
        </authorList>
    </citation>
    <scope>NUCLEOTIDE SEQUENCE [LARGE SCALE GENOMIC DNA]</scope>
    <source>
        <strain evidence="10 11">DSM 19306</strain>
    </source>
</reference>
<dbReference type="PROSITE" id="PS00211">
    <property type="entry name" value="ABC_TRANSPORTER_1"/>
    <property type="match status" value="1"/>
</dbReference>
<dbReference type="PANTHER" id="PTHR43553">
    <property type="entry name" value="HEAVY METAL TRANSPORTER"/>
    <property type="match status" value="1"/>
</dbReference>
<accession>A0A151B2W9</accession>
<dbReference type="GO" id="GO:0016887">
    <property type="term" value="F:ATP hydrolysis activity"/>
    <property type="evidence" value="ECO:0007669"/>
    <property type="project" value="InterPro"/>
</dbReference>
<name>A0A151B2W9_9CLOT</name>
<keyword evidence="7" id="KW-1278">Translocase</keyword>
<dbReference type="AlphaFoldDB" id="A0A151B2W9"/>
<keyword evidence="11" id="KW-1185">Reference proteome</keyword>
<dbReference type="FunFam" id="3.40.50.300:FF:000224">
    <property type="entry name" value="Energy-coupling factor transporter ATP-binding protein EcfA"/>
    <property type="match status" value="1"/>
</dbReference>
<comment type="subcellular location">
    <subcellularLocation>
        <location evidence="1">Cell membrane</location>
        <topology evidence="1">Peripheral membrane protein</topology>
    </subcellularLocation>
</comment>
<dbReference type="OrthoDB" id="9784332at2"/>
<evidence type="ECO:0000256" key="3">
    <source>
        <dbReference type="ARBA" id="ARBA00022448"/>
    </source>
</evidence>
<dbReference type="STRING" id="1121338.CLTEP_18330"/>
<dbReference type="GO" id="GO:0005524">
    <property type="term" value="F:ATP binding"/>
    <property type="evidence" value="ECO:0007669"/>
    <property type="project" value="UniProtKB-KW"/>
</dbReference>
<dbReference type="EMBL" id="LTBA01000021">
    <property type="protein sequence ID" value="KYH34258.1"/>
    <property type="molecule type" value="Genomic_DNA"/>
</dbReference>
<evidence type="ECO:0000313" key="11">
    <source>
        <dbReference type="Proteomes" id="UP000075531"/>
    </source>
</evidence>
<gene>
    <name evidence="10" type="primary">nikO</name>
    <name evidence="10" type="ORF">CLTEP_18330</name>
</gene>
<feature type="domain" description="ABC transporter" evidence="9">
    <location>
        <begin position="2"/>
        <end position="240"/>
    </location>
</feature>
<sequence length="241" mass="27505">MIDITNVEYSYNNNIALTNINLHIDKGESIALLGPNGSGKSTLLKLINGILFPNKGEYKFEGTNITKKQLSNIKFSKLFHKKIGFIFQNSETQLFCANVYDEIAFGPRQMGMNETQVEKRVNDCLDLLEINELKYRQPYNLSGGEKKKVAIACVLSLNPDVITLDEPMNSLDPKTKRFLKNLIIKLNESGKTIICSTHDFEYVDGIFKRAIVFSNEHTIVRDDVYKNVLNDDNFLYEHNIK</sequence>
<dbReference type="Pfam" id="PF00005">
    <property type="entry name" value="ABC_tran"/>
    <property type="match status" value="1"/>
</dbReference>
<dbReference type="InterPro" id="IPR003439">
    <property type="entry name" value="ABC_transporter-like_ATP-bd"/>
</dbReference>
<protein>
    <submittedName>
        <fullName evidence="10">Nickel import ATP-binding protein NikO</fullName>
        <ecNumber evidence="10">3.6.3.-</ecNumber>
    </submittedName>
</protein>
<dbReference type="PROSITE" id="PS50893">
    <property type="entry name" value="ABC_TRANSPORTER_2"/>
    <property type="match status" value="1"/>
</dbReference>